<keyword evidence="2" id="KW-0446">Lipid-binding</keyword>
<evidence type="ECO:0000313" key="6">
    <source>
        <dbReference type="EMBL" id="GKV20093.1"/>
    </source>
</evidence>
<evidence type="ECO:0000259" key="5">
    <source>
        <dbReference type="PROSITE" id="PS51228"/>
    </source>
</evidence>
<feature type="compositionally biased region" description="Basic and acidic residues" evidence="3">
    <location>
        <begin position="412"/>
        <end position="423"/>
    </location>
</feature>
<reference evidence="6 7" key="1">
    <citation type="journal article" date="2021" name="Commun. Biol.">
        <title>The genome of Shorea leprosula (Dipterocarpaceae) highlights the ecological relevance of drought in aseasonal tropical rainforests.</title>
        <authorList>
            <person name="Ng K.K.S."/>
            <person name="Kobayashi M.J."/>
            <person name="Fawcett J.A."/>
            <person name="Hatakeyama M."/>
            <person name="Paape T."/>
            <person name="Ng C.H."/>
            <person name="Ang C.C."/>
            <person name="Tnah L.H."/>
            <person name="Lee C.T."/>
            <person name="Nishiyama T."/>
            <person name="Sese J."/>
            <person name="O'Brien M.J."/>
            <person name="Copetti D."/>
            <person name="Mohd Noor M.I."/>
            <person name="Ong R.C."/>
            <person name="Putra M."/>
            <person name="Sireger I.Z."/>
            <person name="Indrioko S."/>
            <person name="Kosugi Y."/>
            <person name="Izuno A."/>
            <person name="Isagi Y."/>
            <person name="Lee S.L."/>
            <person name="Shimizu K.K."/>
        </authorList>
    </citation>
    <scope>NUCLEOTIDE SEQUENCE [LARGE SCALE GENOMIC DNA]</scope>
    <source>
        <strain evidence="6">214</strain>
    </source>
</reference>
<keyword evidence="4" id="KW-0472">Membrane</keyword>
<comment type="similarity">
    <text evidence="1">Belongs to the ACBP family.</text>
</comment>
<dbReference type="Gene3D" id="1.20.80.10">
    <property type="match status" value="1"/>
</dbReference>
<sequence length="445" mass="48914">MELLQEIVLTAIVAVLFSFLIAKLVSVAMSGGSVVESESKSGTGVDEEIIVQELQFGGRLKVKALESERKVEFVEEIVSGAEDFGAAAAQVEEITESVASGPELEIETLQQPEKSEYEVKLDDVVDKKSSGIGKGTGLEKESASEVADAKEESPKADKAAESATLSREMEAEACQLQEKSESEVKFDDFIEGKVENKEVGEMVPEKSESEVNKQVREMVQEKSESEVKCDDAVQENVENREVEKIGEEFETKNDQEAQSDEFGVVESKLERLGSEEKEMKSESDDDWEDIERSELEKAFAVAVKYVEGKGELEGMESDVKMEMYGLHKVATQGPCRETQPMALKMSARAKWNAWQGLGNMSPEVAMEQYVALLSDRVPGWMEDNSTGENKQEPVEAGNQTAIAHDTSSFPDCETKSTQERNPELESAAAGGHLSGWSDFDNLAKE</sequence>
<dbReference type="InterPro" id="IPR000582">
    <property type="entry name" value="Acyl-CoA-binding_protein"/>
</dbReference>
<keyword evidence="4" id="KW-0812">Transmembrane</keyword>
<keyword evidence="4" id="KW-1133">Transmembrane helix</keyword>
<dbReference type="GO" id="GO:0006631">
    <property type="term" value="P:fatty acid metabolic process"/>
    <property type="evidence" value="ECO:0007669"/>
    <property type="project" value="TreeGrafter"/>
</dbReference>
<protein>
    <recommendedName>
        <fullName evidence="5">ACB domain-containing protein</fullName>
    </recommendedName>
</protein>
<dbReference type="GO" id="GO:0000062">
    <property type="term" value="F:fatty-acyl-CoA binding"/>
    <property type="evidence" value="ECO:0007669"/>
    <property type="project" value="InterPro"/>
</dbReference>
<evidence type="ECO:0000313" key="7">
    <source>
        <dbReference type="Proteomes" id="UP001054252"/>
    </source>
</evidence>
<dbReference type="PROSITE" id="PS51228">
    <property type="entry name" value="ACB_2"/>
    <property type="match status" value="1"/>
</dbReference>
<evidence type="ECO:0000256" key="4">
    <source>
        <dbReference type="SAM" id="Phobius"/>
    </source>
</evidence>
<feature type="domain" description="ACB" evidence="5">
    <location>
        <begin position="295"/>
        <end position="382"/>
    </location>
</feature>
<dbReference type="Proteomes" id="UP001054252">
    <property type="component" value="Unassembled WGS sequence"/>
</dbReference>
<proteinExistence type="inferred from homology"/>
<organism evidence="6 7">
    <name type="scientific">Rubroshorea leprosula</name>
    <dbReference type="NCBI Taxonomy" id="152421"/>
    <lineage>
        <taxon>Eukaryota</taxon>
        <taxon>Viridiplantae</taxon>
        <taxon>Streptophyta</taxon>
        <taxon>Embryophyta</taxon>
        <taxon>Tracheophyta</taxon>
        <taxon>Spermatophyta</taxon>
        <taxon>Magnoliopsida</taxon>
        <taxon>eudicotyledons</taxon>
        <taxon>Gunneridae</taxon>
        <taxon>Pentapetalae</taxon>
        <taxon>rosids</taxon>
        <taxon>malvids</taxon>
        <taxon>Malvales</taxon>
        <taxon>Dipterocarpaceae</taxon>
        <taxon>Rubroshorea</taxon>
    </lineage>
</organism>
<dbReference type="SUPFAM" id="SSF47027">
    <property type="entry name" value="Acyl-CoA binding protein"/>
    <property type="match status" value="1"/>
</dbReference>
<dbReference type="Pfam" id="PF00887">
    <property type="entry name" value="ACBP"/>
    <property type="match status" value="1"/>
</dbReference>
<evidence type="ECO:0000256" key="1">
    <source>
        <dbReference type="ARBA" id="ARBA00005567"/>
    </source>
</evidence>
<dbReference type="PANTHER" id="PTHR23310">
    <property type="entry name" value="ACYL-COA-BINDING PROTEIN, ACBP"/>
    <property type="match status" value="1"/>
</dbReference>
<accession>A0AAV5JZH8</accession>
<dbReference type="InterPro" id="IPR035984">
    <property type="entry name" value="Acyl-CoA-binding_sf"/>
</dbReference>
<feature type="region of interest" description="Disordered" evidence="3">
    <location>
        <begin position="128"/>
        <end position="182"/>
    </location>
</feature>
<feature type="compositionally biased region" description="Basic and acidic residues" evidence="3">
    <location>
        <begin position="270"/>
        <end position="282"/>
    </location>
</feature>
<dbReference type="PANTHER" id="PTHR23310:SF122">
    <property type="entry name" value="ACYL-COA-BINDING DOMAIN-CONTAINING PROTEIN 3"/>
    <property type="match status" value="1"/>
</dbReference>
<name>A0AAV5JZH8_9ROSI</name>
<evidence type="ECO:0000256" key="3">
    <source>
        <dbReference type="SAM" id="MobiDB-lite"/>
    </source>
</evidence>
<feature type="transmembrane region" description="Helical" evidence="4">
    <location>
        <begin position="7"/>
        <end position="29"/>
    </location>
</feature>
<evidence type="ECO:0000256" key="2">
    <source>
        <dbReference type="ARBA" id="ARBA00023121"/>
    </source>
</evidence>
<feature type="region of interest" description="Disordered" evidence="3">
    <location>
        <begin position="270"/>
        <end position="289"/>
    </location>
</feature>
<feature type="compositionally biased region" description="Basic and acidic residues" evidence="3">
    <location>
        <begin position="137"/>
        <end position="160"/>
    </location>
</feature>
<keyword evidence="7" id="KW-1185">Reference proteome</keyword>
<feature type="compositionally biased region" description="Polar residues" evidence="3">
    <location>
        <begin position="397"/>
        <end position="409"/>
    </location>
</feature>
<feature type="region of interest" description="Disordered" evidence="3">
    <location>
        <begin position="197"/>
        <end position="233"/>
    </location>
</feature>
<dbReference type="EMBL" id="BPVZ01000054">
    <property type="protein sequence ID" value="GKV20093.1"/>
    <property type="molecule type" value="Genomic_DNA"/>
</dbReference>
<dbReference type="InterPro" id="IPR014352">
    <property type="entry name" value="FERM/acyl-CoA-bd_prot_sf"/>
</dbReference>
<gene>
    <name evidence="6" type="ORF">SLEP1_g30261</name>
</gene>
<comment type="caution">
    <text evidence="6">The sequence shown here is derived from an EMBL/GenBank/DDBJ whole genome shotgun (WGS) entry which is preliminary data.</text>
</comment>
<feature type="region of interest" description="Disordered" evidence="3">
    <location>
        <begin position="382"/>
        <end position="445"/>
    </location>
</feature>
<dbReference type="AlphaFoldDB" id="A0AAV5JZH8"/>